<feature type="non-terminal residue" evidence="1">
    <location>
        <position position="56"/>
    </location>
</feature>
<dbReference type="Proteomes" id="UP000789920">
    <property type="component" value="Unassembled WGS sequence"/>
</dbReference>
<proteinExistence type="predicted"/>
<reference evidence="1" key="1">
    <citation type="submission" date="2021-06" db="EMBL/GenBank/DDBJ databases">
        <authorList>
            <person name="Kallberg Y."/>
            <person name="Tangrot J."/>
            <person name="Rosling A."/>
        </authorList>
    </citation>
    <scope>NUCLEOTIDE SEQUENCE</scope>
    <source>
        <strain evidence="1">MA461A</strain>
    </source>
</reference>
<accession>A0ACA9RZV4</accession>
<organism evidence="1 2">
    <name type="scientific">Racocetra persica</name>
    <dbReference type="NCBI Taxonomy" id="160502"/>
    <lineage>
        <taxon>Eukaryota</taxon>
        <taxon>Fungi</taxon>
        <taxon>Fungi incertae sedis</taxon>
        <taxon>Mucoromycota</taxon>
        <taxon>Glomeromycotina</taxon>
        <taxon>Glomeromycetes</taxon>
        <taxon>Diversisporales</taxon>
        <taxon>Gigasporaceae</taxon>
        <taxon>Racocetra</taxon>
    </lineage>
</organism>
<gene>
    <name evidence="1" type="ORF">RPERSI_LOCUS24568</name>
</gene>
<keyword evidence="2" id="KW-1185">Reference proteome</keyword>
<comment type="caution">
    <text evidence="1">The sequence shown here is derived from an EMBL/GenBank/DDBJ whole genome shotgun (WGS) entry which is preliminary data.</text>
</comment>
<evidence type="ECO:0000313" key="1">
    <source>
        <dbReference type="EMBL" id="CAG8816939.1"/>
    </source>
</evidence>
<dbReference type="EMBL" id="CAJVQC010079191">
    <property type="protein sequence ID" value="CAG8816939.1"/>
    <property type="molecule type" value="Genomic_DNA"/>
</dbReference>
<protein>
    <submittedName>
        <fullName evidence="1">27156_t:CDS:1</fullName>
    </submittedName>
</protein>
<evidence type="ECO:0000313" key="2">
    <source>
        <dbReference type="Proteomes" id="UP000789920"/>
    </source>
</evidence>
<sequence>MTSQSLDLYSFTSTSTSNTNTSFLENTSNILSENKQEFSKTNELSQSLNKKCKHTS</sequence>
<name>A0ACA9RZV4_9GLOM</name>